<comment type="caution">
    <text evidence="2">The sequence shown here is derived from an EMBL/GenBank/DDBJ whole genome shotgun (WGS) entry which is preliminary data.</text>
</comment>
<feature type="transmembrane region" description="Helical" evidence="1">
    <location>
        <begin position="154"/>
        <end position="175"/>
    </location>
</feature>
<organism evidence="2 3">
    <name type="scientific">Stephania cephalantha</name>
    <dbReference type="NCBI Taxonomy" id="152367"/>
    <lineage>
        <taxon>Eukaryota</taxon>
        <taxon>Viridiplantae</taxon>
        <taxon>Streptophyta</taxon>
        <taxon>Embryophyta</taxon>
        <taxon>Tracheophyta</taxon>
        <taxon>Spermatophyta</taxon>
        <taxon>Magnoliopsida</taxon>
        <taxon>Ranunculales</taxon>
        <taxon>Menispermaceae</taxon>
        <taxon>Menispermoideae</taxon>
        <taxon>Cissampelideae</taxon>
        <taxon>Stephania</taxon>
    </lineage>
</organism>
<evidence type="ECO:0000313" key="2">
    <source>
        <dbReference type="EMBL" id="KAK9133550.1"/>
    </source>
</evidence>
<protein>
    <recommendedName>
        <fullName evidence="4">Sugar phosphate transporter domain-containing protein</fullName>
    </recommendedName>
</protein>
<keyword evidence="3" id="KW-1185">Reference proteome</keyword>
<name>A0AAP0JH60_9MAGN</name>
<keyword evidence="1" id="KW-1133">Transmembrane helix</keyword>
<sequence>MLVALPSPFFSFHFRCLALRSPLFFLHATQPTRVHRFLGLPASVRPAQWFGKSPSLEVVMEGLDERVTEGFTELRSLEEGLAGLGEWGSEGFLKVSIEEVFVSQVVNEKGVGVWVFGRGRALKSVVQGIMLSNEAEKLHFMNLLLYMEKAKDSYIVFLLVGNATVAYLVNLTNILVTKHTSALTLQVLRNAKAVAAAVVLVLIFENMVTLMGMTGFDVTIMGLSLIVRQRKGLQVLFHIDRLVD</sequence>
<proteinExistence type="predicted"/>
<dbReference type="AlphaFoldDB" id="A0AAP0JH60"/>
<evidence type="ECO:0000313" key="3">
    <source>
        <dbReference type="Proteomes" id="UP001419268"/>
    </source>
</evidence>
<feature type="transmembrane region" description="Helical" evidence="1">
    <location>
        <begin position="187"/>
        <end position="204"/>
    </location>
</feature>
<gene>
    <name evidence="2" type="ORF">Scep_013078</name>
</gene>
<evidence type="ECO:0008006" key="4">
    <source>
        <dbReference type="Google" id="ProtNLM"/>
    </source>
</evidence>
<dbReference type="Proteomes" id="UP001419268">
    <property type="component" value="Unassembled WGS sequence"/>
</dbReference>
<dbReference type="EMBL" id="JBBNAG010000005">
    <property type="protein sequence ID" value="KAK9133550.1"/>
    <property type="molecule type" value="Genomic_DNA"/>
</dbReference>
<reference evidence="2 3" key="1">
    <citation type="submission" date="2024-01" db="EMBL/GenBank/DDBJ databases">
        <title>Genome assemblies of Stephania.</title>
        <authorList>
            <person name="Yang L."/>
        </authorList>
    </citation>
    <scope>NUCLEOTIDE SEQUENCE [LARGE SCALE GENOMIC DNA]</scope>
    <source>
        <strain evidence="2">JXDWG</strain>
        <tissue evidence="2">Leaf</tissue>
    </source>
</reference>
<evidence type="ECO:0000256" key="1">
    <source>
        <dbReference type="SAM" id="Phobius"/>
    </source>
</evidence>
<accession>A0AAP0JH60</accession>
<keyword evidence="1" id="KW-0812">Transmembrane</keyword>
<keyword evidence="1" id="KW-0472">Membrane</keyword>